<sequence>METPNSPSSTNQTPQKENKFHQKFMEKLIANSQTDRPLQEWKYIGGNRGRHARWYQNLYPDCSPPYSKVKCICSHPIIENCYIQNKETDVILIVGNCCIKRFLPLESQGRTCPNCQEPHRNRNDPWCDDCRGGTLTVGHHKGRSYRWIMERKPSYARFILGINTHGDLAELSDWLRGNGLVPPRRDIYRGLRPTKRKKVIVNPRKRNIRRNSPLPMKTKNSFRDQQMNIILNANNHTLNFGKHRKKTYKWVLDSDPKYCEWVSTQQFPSGWMKKYQEWLMSASRRD</sequence>
<gene>
    <name evidence="1" type="ORF">LCPAC201_02650</name>
</gene>
<dbReference type="EMBL" id="MK500504">
    <property type="protein sequence ID" value="QBK90964.1"/>
    <property type="molecule type" value="Genomic_DNA"/>
</dbReference>
<organism evidence="1">
    <name type="scientific">Pithovirus LCPAC201</name>
    <dbReference type="NCBI Taxonomy" id="2506591"/>
    <lineage>
        <taxon>Viruses</taxon>
        <taxon>Pithoviruses</taxon>
    </lineage>
</organism>
<name>A0A481Z520_9VIRU</name>
<proteinExistence type="predicted"/>
<protein>
    <submittedName>
        <fullName evidence="1">Uncharacterized protein</fullName>
    </submittedName>
</protein>
<accession>A0A481Z520</accession>
<reference evidence="1" key="1">
    <citation type="journal article" date="2019" name="MBio">
        <title>Virus Genomes from Deep Sea Sediments Expand the Ocean Megavirome and Support Independent Origins of Viral Gigantism.</title>
        <authorList>
            <person name="Backstrom D."/>
            <person name="Yutin N."/>
            <person name="Jorgensen S.L."/>
            <person name="Dharamshi J."/>
            <person name="Homa F."/>
            <person name="Zaremba-Niedwiedzka K."/>
            <person name="Spang A."/>
            <person name="Wolf Y.I."/>
            <person name="Koonin E.V."/>
            <person name="Ettema T.J."/>
        </authorList>
    </citation>
    <scope>NUCLEOTIDE SEQUENCE</scope>
</reference>
<evidence type="ECO:0000313" key="1">
    <source>
        <dbReference type="EMBL" id="QBK90964.1"/>
    </source>
</evidence>